<keyword evidence="1" id="KW-1133">Transmembrane helix</keyword>
<name>A0ABY6ACP3_9GAMM</name>
<dbReference type="EMBL" id="CP054475">
    <property type="protein sequence ID" value="UXD88485.1"/>
    <property type="molecule type" value="Genomic_DNA"/>
</dbReference>
<evidence type="ECO:0000313" key="2">
    <source>
        <dbReference type="EMBL" id="UXD88485.1"/>
    </source>
</evidence>
<dbReference type="Pfam" id="PF03929">
    <property type="entry name" value="PepSY_TM"/>
    <property type="match status" value="1"/>
</dbReference>
<keyword evidence="3" id="KW-1185">Reference proteome</keyword>
<reference evidence="3" key="1">
    <citation type="submission" date="2020-06" db="EMBL/GenBank/DDBJ databases">
        <title>Thalassolituus marinus alknpb1M-1, a hydrocarbon-degrading bacterium isolated from the deep-sea overlying water using an in-situ strategy from the South China Sea basin.</title>
        <authorList>
            <person name="Dong C."/>
            <person name="Chen Y."/>
            <person name="Shao Z."/>
        </authorList>
    </citation>
    <scope>NUCLEOTIDE SEQUENCE [LARGE SCALE GENOMIC DNA]</scope>
    <source>
        <strain evidence="3">alknpb1M-1</strain>
    </source>
</reference>
<organism evidence="2 3">
    <name type="scientific">Thalassolituus hydrocarboniclasticus</name>
    <dbReference type="NCBI Taxonomy" id="2742796"/>
    <lineage>
        <taxon>Bacteria</taxon>
        <taxon>Pseudomonadati</taxon>
        <taxon>Pseudomonadota</taxon>
        <taxon>Gammaproteobacteria</taxon>
        <taxon>Oceanospirillales</taxon>
        <taxon>Oceanospirillaceae</taxon>
        <taxon>Thalassolituus</taxon>
    </lineage>
</organism>
<sequence>MKTSTRRQLRFWLHKWHRRAGLLAALIVILVTLTGLLLNHIAATGLDRLYPQNSLILTPYQHALSRPQGFAVDAHWLWSADGQLRLDQQVLTGCRQLQGYARGDDSQFVDCSSQWLLLDNNHQLLEVLEPSLFSEEPVTAVVWQGDAYLLQIGQNWFALDLLSYQLTAAAAPAANAEPLQVLPLQLAVARNESISWQRVLLDLHSGRWFGSWGVWVVDAAALILLFLALSGAWIWFSRKRGF</sequence>
<dbReference type="InterPro" id="IPR005625">
    <property type="entry name" value="PepSY-ass_TM"/>
</dbReference>
<evidence type="ECO:0000313" key="3">
    <source>
        <dbReference type="Proteomes" id="UP001065322"/>
    </source>
</evidence>
<feature type="transmembrane region" description="Helical" evidence="1">
    <location>
        <begin position="212"/>
        <end position="236"/>
    </location>
</feature>
<keyword evidence="1" id="KW-0812">Transmembrane</keyword>
<keyword evidence="1" id="KW-0472">Membrane</keyword>
<accession>A0ABY6ACP3</accession>
<evidence type="ECO:0000256" key="1">
    <source>
        <dbReference type="SAM" id="Phobius"/>
    </source>
</evidence>
<proteinExistence type="predicted"/>
<gene>
    <name evidence="2" type="ORF">HUF19_14080</name>
</gene>
<protein>
    <submittedName>
        <fullName evidence="2">PepSY domain-containing protein</fullName>
    </submittedName>
</protein>
<dbReference type="Proteomes" id="UP001065322">
    <property type="component" value="Chromosome"/>
</dbReference>
<dbReference type="RefSeq" id="WP_260997217.1">
    <property type="nucleotide sequence ID" value="NZ_CP054475.1"/>
</dbReference>